<gene>
    <name evidence="1" type="ORF">JTBM06_V1_480007</name>
</gene>
<name>A0A7D9D2H6_9GAMM</name>
<dbReference type="AlphaFoldDB" id="A0A7D9D2H6"/>
<protein>
    <submittedName>
        <fullName evidence="1">Uncharacterized protein</fullName>
    </submittedName>
</protein>
<organism evidence="1">
    <name type="scientific">uncultured Woeseiaceae bacterium</name>
    <dbReference type="NCBI Taxonomy" id="1983305"/>
    <lineage>
        <taxon>Bacteria</taxon>
        <taxon>Pseudomonadati</taxon>
        <taxon>Pseudomonadota</taxon>
        <taxon>Gammaproteobacteria</taxon>
        <taxon>Woeseiales</taxon>
        <taxon>Woeseiaceae</taxon>
        <taxon>environmental samples</taxon>
    </lineage>
</organism>
<proteinExistence type="predicted"/>
<accession>A0A7D9D2H6</accession>
<evidence type="ECO:0000313" key="1">
    <source>
        <dbReference type="EMBL" id="VUX56263.1"/>
    </source>
</evidence>
<reference evidence="1" key="1">
    <citation type="submission" date="2019-07" db="EMBL/GenBank/DDBJ databases">
        <authorList>
            <person name="Weber M."/>
            <person name="Kostadinov I."/>
            <person name="Kostadinov D I."/>
        </authorList>
    </citation>
    <scope>NUCLEOTIDE SEQUENCE</scope>
    <source>
        <strain evidence="1">Gfbio:sag-sample-m06:053724c1-46a9-4a36-b237-ea2bf867836b</strain>
    </source>
</reference>
<sequence>MIKTFYFGIAFGLLGAFALTYSVPAVDLHREPSLISVRTNGGNVETYRIDLPRDRILIGLAGVDDALPAGLDWPAEELFGDLQAEIFKVRDRNDVVIGVASRLASASEATGPFIEWTVHLPARGTVYLQMDVEPSAEGHRNGRLMAGTGGFEKLSGTAIEQFITEFEDEDLNIDARIELITAFVGQLDDEE</sequence>
<dbReference type="EMBL" id="LR633967">
    <property type="protein sequence ID" value="VUX56263.1"/>
    <property type="molecule type" value="Genomic_DNA"/>
</dbReference>